<dbReference type="Proteomes" id="UP001597024">
    <property type="component" value="Unassembled WGS sequence"/>
</dbReference>
<dbReference type="EMBL" id="JBHTHX010000780">
    <property type="protein sequence ID" value="MFD0887000.1"/>
    <property type="molecule type" value="Genomic_DNA"/>
</dbReference>
<name>A0ABW3DW93_9ACTN</name>
<feature type="non-terminal residue" evidence="1">
    <location>
        <position position="1"/>
    </location>
</feature>
<evidence type="ECO:0008006" key="3">
    <source>
        <dbReference type="Google" id="ProtNLM"/>
    </source>
</evidence>
<organism evidence="1 2">
    <name type="scientific">Streptosporangium algeriense</name>
    <dbReference type="NCBI Taxonomy" id="1682748"/>
    <lineage>
        <taxon>Bacteria</taxon>
        <taxon>Bacillati</taxon>
        <taxon>Actinomycetota</taxon>
        <taxon>Actinomycetes</taxon>
        <taxon>Streptosporangiales</taxon>
        <taxon>Streptosporangiaceae</taxon>
        <taxon>Streptosporangium</taxon>
    </lineage>
</organism>
<proteinExistence type="predicted"/>
<keyword evidence="2" id="KW-1185">Reference proteome</keyword>
<sequence length="88" mass="9015">PGVPAVSRGARAVSGEVLVLGGRAGFAEPILVDGAVGAVVAPYGRPVLVLTFTVENDMIAEYEVIADPARIRDLSLSLPPSGSPFTEL</sequence>
<comment type="caution">
    <text evidence="1">The sequence shown here is derived from an EMBL/GenBank/DDBJ whole genome shotgun (WGS) entry which is preliminary data.</text>
</comment>
<gene>
    <name evidence="1" type="ORF">ACFQ08_20835</name>
</gene>
<accession>A0ABW3DW93</accession>
<reference evidence="2" key="1">
    <citation type="journal article" date="2019" name="Int. J. Syst. Evol. Microbiol.">
        <title>The Global Catalogue of Microorganisms (GCM) 10K type strain sequencing project: providing services to taxonomists for standard genome sequencing and annotation.</title>
        <authorList>
            <consortium name="The Broad Institute Genomics Platform"/>
            <consortium name="The Broad Institute Genome Sequencing Center for Infectious Disease"/>
            <person name="Wu L."/>
            <person name="Ma J."/>
        </authorList>
    </citation>
    <scope>NUCLEOTIDE SEQUENCE [LARGE SCALE GENOMIC DNA]</scope>
    <source>
        <strain evidence="2">CCUG 62974</strain>
    </source>
</reference>
<evidence type="ECO:0000313" key="2">
    <source>
        <dbReference type="Proteomes" id="UP001597024"/>
    </source>
</evidence>
<protein>
    <recommendedName>
        <fullName evidence="3">RNA polymerase subunit sigma-70</fullName>
    </recommendedName>
</protein>
<evidence type="ECO:0000313" key="1">
    <source>
        <dbReference type="EMBL" id="MFD0887000.1"/>
    </source>
</evidence>